<reference evidence="16" key="1">
    <citation type="submission" date="2014-12" db="EMBL/GenBank/DDBJ databases">
        <title>Genome sequence of Clostridium beijerinckii strain 59B.</title>
        <authorList>
            <person name="Little G.T."/>
            <person name="Minton N.P."/>
        </authorList>
    </citation>
    <scope>NUCLEOTIDE SEQUENCE [LARGE SCALE GENOMIC DNA]</scope>
    <source>
        <strain evidence="16">59B</strain>
    </source>
</reference>
<dbReference type="GO" id="GO:0004357">
    <property type="term" value="F:glutamate-cysteine ligase activity"/>
    <property type="evidence" value="ECO:0007669"/>
    <property type="project" value="UniProtKB-UniRule"/>
</dbReference>
<feature type="region of interest" description="Glutamate--cysteine ligase" evidence="13">
    <location>
        <begin position="1"/>
        <end position="364"/>
    </location>
</feature>
<evidence type="ECO:0000313" key="15">
    <source>
        <dbReference type="EMBL" id="AJG98620.1"/>
    </source>
</evidence>
<dbReference type="PANTHER" id="PTHR38761">
    <property type="entry name" value="GLUTAMATE--CYSTEINE LIGASE"/>
    <property type="match status" value="1"/>
</dbReference>
<dbReference type="PANTHER" id="PTHR38761:SF1">
    <property type="entry name" value="GLUTAMATE--CYSTEINE LIGASE"/>
    <property type="match status" value="1"/>
</dbReference>
<keyword evidence="10" id="KW-0464">Manganese</keyword>
<dbReference type="SUPFAM" id="SSF56059">
    <property type="entry name" value="Glutathione synthetase ATP-binding domain-like"/>
    <property type="match status" value="1"/>
</dbReference>
<evidence type="ECO:0000256" key="4">
    <source>
        <dbReference type="ARBA" id="ARBA00022598"/>
    </source>
</evidence>
<evidence type="ECO:0000256" key="6">
    <source>
        <dbReference type="ARBA" id="ARBA00022723"/>
    </source>
</evidence>
<dbReference type="InterPro" id="IPR011095">
    <property type="entry name" value="Dala_Dala_lig_C"/>
</dbReference>
<dbReference type="InterPro" id="IPR040657">
    <property type="entry name" value="GshAB_ATP-grasp"/>
</dbReference>
<comment type="pathway">
    <text evidence="3 13">Sulfur metabolism; glutathione biosynthesis; glutathione from L-cysteine and L-glutamate: step 1/2.</text>
</comment>
<dbReference type="GO" id="GO:0005829">
    <property type="term" value="C:cytosol"/>
    <property type="evidence" value="ECO:0007669"/>
    <property type="project" value="TreeGrafter"/>
</dbReference>
<dbReference type="NCBIfam" id="NF002688">
    <property type="entry name" value="PRK02471.1"/>
    <property type="match status" value="1"/>
</dbReference>
<dbReference type="RefSeq" id="WP_041895897.1">
    <property type="nucleotide sequence ID" value="NZ_CP010086.2"/>
</dbReference>
<dbReference type="InterPro" id="IPR014746">
    <property type="entry name" value="Gln_synth/guanido_kin_cat_dom"/>
</dbReference>
<dbReference type="Gene3D" id="3.30.470.20">
    <property type="entry name" value="ATP-grasp fold, B domain"/>
    <property type="match status" value="2"/>
</dbReference>
<evidence type="ECO:0000256" key="10">
    <source>
        <dbReference type="ARBA" id="ARBA00023211"/>
    </source>
</evidence>
<evidence type="ECO:0000256" key="12">
    <source>
        <dbReference type="ARBA" id="ARBA00048819"/>
    </source>
</evidence>
<dbReference type="InterPro" id="IPR011761">
    <property type="entry name" value="ATP-grasp"/>
</dbReference>
<keyword evidence="4 13" id="KW-0436">Ligase</keyword>
<name>A0A0B5QCF6_CLOBE</name>
<dbReference type="AlphaFoldDB" id="A0A0B5QCF6"/>
<keyword evidence="11 13" id="KW-0511">Multifunctional enzyme</keyword>
<evidence type="ECO:0000259" key="14">
    <source>
        <dbReference type="PROSITE" id="PS50975"/>
    </source>
</evidence>
<keyword evidence="5 13" id="KW-0317">Glutathione biosynthesis</keyword>
<evidence type="ECO:0000256" key="11">
    <source>
        <dbReference type="ARBA" id="ARBA00023268"/>
    </source>
</evidence>
<sequence>MLNELKELFTPFELLKGNYGIERESLRVNNKGELSVKRHPAVFGEKVENKYITTDFAESQIEVITPPFKNIEETYNFSRVLYDIAAMEIEDEYLWPQSMPGIVPTDDKIRIAEYGDNEKGREARRYRENLIKKYGGKKQLICGIHYNFSFDDDFLRKLYCLYERQNTHKIFSGIFNENQKLGYKEFKNNLYLKVTRNYLRYRWIIIYLLGASGVVDKSYMGPCMNSSKEIAHDSFSNEGALSYRNSECGYKNKIDLYPNYNSVDEHIESLRSFVSDKLIGSHKELYSCVRLKPKDPSDFFNSLSKDGIQYLEYRSIDINPFEKGGISLDDLYFLQIFNLFLLINEETDYDRWQEEGTENQNIISKLGQKDVLLKKDGELISKEHWGVEILNNIRDINDKLNLGKERIIDLMIEKIKNNQLTYAYKIGKKVKEEGYINAHLDIAQKYKEDSYKNRFKLEGYEELELSTQILMKEAIKRGVEVEVLDKSENFISLRKNNKVEYIKQATKTSKDSYITALIMENKSVTKKVLSDSGIKVPKGIEVNSIDESFNIIKEFTKKPVVIKPKSTNFGIGISIFKEGADEESIKKAFELAFKYDNTVLIEEFVKGKEYRFLVIDGKVAGILHRVPANVKGDGVSSIKELVEIKNQDPLRGHHYVTPLEKIILDESAELFLKQQNKDFNYIPEEDEIVYLRENSNISTGGDSIDYTDSIPEKFKIIAVNAADAVNARICGVDMMLENFNDENSNYSIIELNFNPAIHIHCYPYKGTEREIGVEILRVLNFV</sequence>
<organism evidence="15 16">
    <name type="scientific">Clostridium beijerinckii</name>
    <name type="common">Clostridium MP</name>
    <dbReference type="NCBI Taxonomy" id="1520"/>
    <lineage>
        <taxon>Bacteria</taxon>
        <taxon>Bacillati</taxon>
        <taxon>Bacillota</taxon>
        <taxon>Clostridia</taxon>
        <taxon>Eubacteriales</taxon>
        <taxon>Clostridiaceae</taxon>
        <taxon>Clostridium</taxon>
    </lineage>
</organism>
<keyword evidence="9" id="KW-0460">Magnesium</keyword>
<evidence type="ECO:0000256" key="2">
    <source>
        <dbReference type="ARBA" id="ARBA00001946"/>
    </source>
</evidence>
<evidence type="ECO:0000256" key="8">
    <source>
        <dbReference type="ARBA" id="ARBA00022840"/>
    </source>
</evidence>
<dbReference type="KEGG" id="cbei:LF65_02022"/>
<dbReference type="UniPathway" id="UPA00142">
    <property type="reaction ID" value="UER00209"/>
</dbReference>
<keyword evidence="8 13" id="KW-0067">ATP-binding</keyword>
<dbReference type="GO" id="GO:0004363">
    <property type="term" value="F:glutathione synthase activity"/>
    <property type="evidence" value="ECO:0007669"/>
    <property type="project" value="UniProtKB-UniRule"/>
</dbReference>
<comment type="subunit">
    <text evidence="13">Monomer.</text>
</comment>
<dbReference type="HAMAP" id="MF_00782">
    <property type="entry name" value="Glut_biosynth"/>
    <property type="match status" value="1"/>
</dbReference>
<dbReference type="Gene3D" id="3.30.590.20">
    <property type="match status" value="1"/>
</dbReference>
<comment type="catalytic activity">
    <reaction evidence="13">
        <text>gamma-L-glutamyl-L-cysteine + glycine + ATP = glutathione + ADP + phosphate + H(+)</text>
        <dbReference type="Rhea" id="RHEA:13557"/>
        <dbReference type="ChEBI" id="CHEBI:15378"/>
        <dbReference type="ChEBI" id="CHEBI:30616"/>
        <dbReference type="ChEBI" id="CHEBI:43474"/>
        <dbReference type="ChEBI" id="CHEBI:57305"/>
        <dbReference type="ChEBI" id="CHEBI:57925"/>
        <dbReference type="ChEBI" id="CHEBI:58173"/>
        <dbReference type="ChEBI" id="CHEBI:456216"/>
        <dbReference type="EC" id="6.3.2.3"/>
    </reaction>
</comment>
<dbReference type="Pfam" id="PF07478">
    <property type="entry name" value="Dala_Dala_lig_C"/>
    <property type="match status" value="1"/>
</dbReference>
<feature type="domain" description="ATP-grasp" evidence="14">
    <location>
        <begin position="526"/>
        <end position="780"/>
    </location>
</feature>
<comment type="catalytic activity">
    <reaction evidence="12 13">
        <text>L-cysteine + L-glutamate + ATP = gamma-L-glutamyl-L-cysteine + ADP + phosphate + H(+)</text>
        <dbReference type="Rhea" id="RHEA:13285"/>
        <dbReference type="ChEBI" id="CHEBI:15378"/>
        <dbReference type="ChEBI" id="CHEBI:29985"/>
        <dbReference type="ChEBI" id="CHEBI:30616"/>
        <dbReference type="ChEBI" id="CHEBI:35235"/>
        <dbReference type="ChEBI" id="CHEBI:43474"/>
        <dbReference type="ChEBI" id="CHEBI:58173"/>
        <dbReference type="ChEBI" id="CHEBI:456216"/>
        <dbReference type="EC" id="6.3.2.2"/>
    </reaction>
</comment>
<gene>
    <name evidence="13" type="primary">gshAB</name>
    <name evidence="13" type="synonym">gshF</name>
    <name evidence="15" type="ORF">LF65_02022</name>
</gene>
<dbReference type="PROSITE" id="PS50975">
    <property type="entry name" value="ATP_GRASP"/>
    <property type="match status" value="1"/>
</dbReference>
<dbReference type="STRING" id="1520.LF65_02022"/>
<dbReference type="SUPFAM" id="SSF55931">
    <property type="entry name" value="Glutamine synthetase/guanido kinase"/>
    <property type="match status" value="1"/>
</dbReference>
<comment type="pathway">
    <text evidence="13">Sulfur metabolism; glutathione biosynthesis; glutathione from L-cysteine and L-glutamate: step 2/2.</text>
</comment>
<proteinExistence type="inferred from homology"/>
<dbReference type="EMBL" id="CP010086">
    <property type="protein sequence ID" value="AJG98620.1"/>
    <property type="molecule type" value="Genomic_DNA"/>
</dbReference>
<comment type="cofactor">
    <cofactor evidence="2">
        <name>Mg(2+)</name>
        <dbReference type="ChEBI" id="CHEBI:18420"/>
    </cofactor>
</comment>
<keyword evidence="7 13" id="KW-0547">Nucleotide-binding</keyword>
<dbReference type="OrthoDB" id="9803907at2"/>
<comment type="function">
    <text evidence="13">Synthesizes glutathione from L-glutamate and L-cysteine via gamma-L-glutamyl-L-cysteine.</text>
</comment>
<protein>
    <recommendedName>
        <fullName evidence="13">Glutathione biosynthesis bifunctional protein GshAB</fullName>
    </recommendedName>
    <alternativeName>
        <fullName evidence="13">Gamma-GCS-GS</fullName>
        <shortName evidence="13">GCS-GS</shortName>
    </alternativeName>
    <domain>
        <recommendedName>
            <fullName evidence="13">Glutamate--cysteine ligase</fullName>
            <ecNumber evidence="13">6.3.2.2</ecNumber>
        </recommendedName>
        <alternativeName>
            <fullName evidence="13">Gamma-ECS</fullName>
            <shortName evidence="13">GCS</shortName>
        </alternativeName>
        <alternativeName>
            <fullName evidence="13">Gamma-glutamylcysteine synthetase</fullName>
        </alternativeName>
    </domain>
    <domain>
        <recommendedName>
            <fullName evidence="13">Glutathione synthetase</fullName>
            <ecNumber evidence="13">6.3.2.3</ecNumber>
        </recommendedName>
        <alternativeName>
            <fullName evidence="13">GSH synthetase</fullName>
            <shortName evidence="13">GS</shortName>
            <shortName evidence="13">GSH-S</shortName>
            <shortName evidence="13">GSHase</shortName>
        </alternativeName>
        <alternativeName>
            <fullName evidence="13">Glutathione synthase</fullName>
        </alternativeName>
    </domain>
</protein>
<evidence type="ECO:0000256" key="13">
    <source>
        <dbReference type="HAMAP-Rule" id="MF_00782"/>
    </source>
</evidence>
<dbReference type="GO" id="GO:0008716">
    <property type="term" value="F:D-alanine-D-alanine ligase activity"/>
    <property type="evidence" value="ECO:0007669"/>
    <property type="project" value="InterPro"/>
</dbReference>
<dbReference type="EC" id="6.3.2.2" evidence="13"/>
<keyword evidence="6" id="KW-0479">Metal-binding</keyword>
<evidence type="ECO:0000313" key="16">
    <source>
        <dbReference type="Proteomes" id="UP000031866"/>
    </source>
</evidence>
<evidence type="ECO:0000256" key="9">
    <source>
        <dbReference type="ARBA" id="ARBA00022842"/>
    </source>
</evidence>
<dbReference type="InterPro" id="IPR006334">
    <property type="entry name" value="Glut_cys_ligase"/>
</dbReference>
<dbReference type="NCBIfam" id="TIGR01435">
    <property type="entry name" value="glu_cys_lig_rel"/>
    <property type="match status" value="1"/>
</dbReference>
<evidence type="ECO:0000256" key="1">
    <source>
        <dbReference type="ARBA" id="ARBA00001936"/>
    </source>
</evidence>
<evidence type="ECO:0000256" key="5">
    <source>
        <dbReference type="ARBA" id="ARBA00022684"/>
    </source>
</evidence>
<dbReference type="GO" id="GO:0046872">
    <property type="term" value="F:metal ion binding"/>
    <property type="evidence" value="ECO:0007669"/>
    <property type="project" value="UniProtKB-KW"/>
</dbReference>
<dbReference type="Pfam" id="PF18419">
    <property type="entry name" value="ATP-grasp_6"/>
    <property type="match status" value="1"/>
</dbReference>
<evidence type="ECO:0000256" key="7">
    <source>
        <dbReference type="ARBA" id="ARBA00022741"/>
    </source>
</evidence>
<evidence type="ECO:0000256" key="3">
    <source>
        <dbReference type="ARBA" id="ARBA00005006"/>
    </source>
</evidence>
<comment type="similarity">
    <text evidence="13">In the N-terminal section; belongs to the glutamate--cysteine ligase type 1 family. Type 2 subfamily.</text>
</comment>
<dbReference type="Proteomes" id="UP000031866">
    <property type="component" value="Chromosome"/>
</dbReference>
<dbReference type="EC" id="6.3.2.3" evidence="13"/>
<accession>A0A0B5QCF6</accession>
<dbReference type="InterPro" id="IPR007370">
    <property type="entry name" value="Glu_cys_ligase"/>
</dbReference>
<dbReference type="InterPro" id="IPR006335">
    <property type="entry name" value="Glut_biosynth"/>
</dbReference>
<comment type="cofactor">
    <cofactor evidence="1">
        <name>Mn(2+)</name>
        <dbReference type="ChEBI" id="CHEBI:29035"/>
    </cofactor>
</comment>
<dbReference type="GO" id="GO:0005524">
    <property type="term" value="F:ATP binding"/>
    <property type="evidence" value="ECO:0007669"/>
    <property type="project" value="UniProtKB-UniRule"/>
</dbReference>
<dbReference type="Pfam" id="PF04262">
    <property type="entry name" value="Glu_cys_ligase"/>
    <property type="match status" value="2"/>
</dbReference>